<dbReference type="RefSeq" id="WP_188779130.1">
    <property type="nucleotide sequence ID" value="NZ_BMKQ01000001.1"/>
</dbReference>
<proteinExistence type="predicted"/>
<evidence type="ECO:0000256" key="1">
    <source>
        <dbReference type="SAM" id="MobiDB-lite"/>
    </source>
</evidence>
<evidence type="ECO:0000313" key="2">
    <source>
        <dbReference type="EMBL" id="GGF41402.1"/>
    </source>
</evidence>
<dbReference type="EMBL" id="BMKQ01000001">
    <property type="protein sequence ID" value="GGF41402.1"/>
    <property type="molecule type" value="Genomic_DNA"/>
</dbReference>
<feature type="compositionally biased region" description="Polar residues" evidence="1">
    <location>
        <begin position="65"/>
        <end position="77"/>
    </location>
</feature>
<dbReference type="AlphaFoldDB" id="A0A917F2A8"/>
<keyword evidence="3" id="KW-1185">Reference proteome</keyword>
<reference evidence="2" key="1">
    <citation type="journal article" date="2014" name="Int. J. Syst. Evol. Microbiol.">
        <title>Complete genome sequence of Corynebacterium casei LMG S-19264T (=DSM 44701T), isolated from a smear-ripened cheese.</title>
        <authorList>
            <consortium name="US DOE Joint Genome Institute (JGI-PGF)"/>
            <person name="Walter F."/>
            <person name="Albersmeier A."/>
            <person name="Kalinowski J."/>
            <person name="Ruckert C."/>
        </authorList>
    </citation>
    <scope>NUCLEOTIDE SEQUENCE</scope>
    <source>
        <strain evidence="2">CGMCC 1.16067</strain>
    </source>
</reference>
<reference evidence="2" key="2">
    <citation type="submission" date="2020-09" db="EMBL/GenBank/DDBJ databases">
        <authorList>
            <person name="Sun Q."/>
            <person name="Zhou Y."/>
        </authorList>
    </citation>
    <scope>NUCLEOTIDE SEQUENCE</scope>
    <source>
        <strain evidence="2">CGMCC 1.16067</strain>
    </source>
</reference>
<feature type="region of interest" description="Disordered" evidence="1">
    <location>
        <begin position="1"/>
        <end position="77"/>
    </location>
</feature>
<protein>
    <submittedName>
        <fullName evidence="2">Uncharacterized protein</fullName>
    </submittedName>
</protein>
<organism evidence="2 3">
    <name type="scientific">Marmoricola endophyticus</name>
    <dbReference type="NCBI Taxonomy" id="2040280"/>
    <lineage>
        <taxon>Bacteria</taxon>
        <taxon>Bacillati</taxon>
        <taxon>Actinomycetota</taxon>
        <taxon>Actinomycetes</taxon>
        <taxon>Propionibacteriales</taxon>
        <taxon>Nocardioidaceae</taxon>
        <taxon>Marmoricola</taxon>
    </lineage>
</organism>
<comment type="caution">
    <text evidence="2">The sequence shown here is derived from an EMBL/GenBank/DDBJ whole genome shotgun (WGS) entry which is preliminary data.</text>
</comment>
<name>A0A917F2A8_9ACTN</name>
<evidence type="ECO:0000313" key="3">
    <source>
        <dbReference type="Proteomes" id="UP000649179"/>
    </source>
</evidence>
<accession>A0A917F2A8</accession>
<dbReference type="Proteomes" id="UP000649179">
    <property type="component" value="Unassembled WGS sequence"/>
</dbReference>
<gene>
    <name evidence="2" type="ORF">GCM10011519_13990</name>
</gene>
<sequence length="77" mass="7893">MTGNDPRSIDPALAETDEADVARQDGSSTPDVDEEEREGHDLSSGSQGDGAALRGMTAADGGSGDQVTSRQPDSTED</sequence>